<sequence length="77" mass="8507">MKLDVDENDTDEGGELDHLEGEDGLENRIGLKISFPNQFGGHESKALVTKLLFYQPSSSQAEEPCLGPARALHHFRA</sequence>
<dbReference type="EMBL" id="VBQZ03000020">
    <property type="protein sequence ID" value="MXQ84176.1"/>
    <property type="molecule type" value="Genomic_DNA"/>
</dbReference>
<evidence type="ECO:0000313" key="3">
    <source>
        <dbReference type="Proteomes" id="UP000322234"/>
    </source>
</evidence>
<accession>A0A6B0R6Y7</accession>
<feature type="compositionally biased region" description="Acidic residues" evidence="1">
    <location>
        <begin position="1"/>
        <end position="14"/>
    </location>
</feature>
<dbReference type="Proteomes" id="UP000322234">
    <property type="component" value="Unassembled WGS sequence"/>
</dbReference>
<keyword evidence="3" id="KW-1185">Reference proteome</keyword>
<proteinExistence type="predicted"/>
<evidence type="ECO:0000313" key="2">
    <source>
        <dbReference type="EMBL" id="MXQ84176.1"/>
    </source>
</evidence>
<comment type="caution">
    <text evidence="2">The sequence shown here is derived from an EMBL/GenBank/DDBJ whole genome shotgun (WGS) entry which is preliminary data.</text>
</comment>
<organism evidence="2 3">
    <name type="scientific">Bos mutus</name>
    <name type="common">wild yak</name>
    <dbReference type="NCBI Taxonomy" id="72004"/>
    <lineage>
        <taxon>Eukaryota</taxon>
        <taxon>Metazoa</taxon>
        <taxon>Chordata</taxon>
        <taxon>Craniata</taxon>
        <taxon>Vertebrata</taxon>
        <taxon>Euteleostomi</taxon>
        <taxon>Mammalia</taxon>
        <taxon>Eutheria</taxon>
        <taxon>Laurasiatheria</taxon>
        <taxon>Artiodactyla</taxon>
        <taxon>Ruminantia</taxon>
        <taxon>Pecora</taxon>
        <taxon>Bovidae</taxon>
        <taxon>Bovinae</taxon>
        <taxon>Bos</taxon>
    </lineage>
</organism>
<dbReference type="AlphaFoldDB" id="A0A6B0R6Y7"/>
<evidence type="ECO:0000256" key="1">
    <source>
        <dbReference type="SAM" id="MobiDB-lite"/>
    </source>
</evidence>
<feature type="region of interest" description="Disordered" evidence="1">
    <location>
        <begin position="1"/>
        <end position="22"/>
    </location>
</feature>
<gene>
    <name evidence="2" type="ORF">E5288_WYG014148</name>
</gene>
<protein>
    <submittedName>
        <fullName evidence="2">Uncharacterized protein</fullName>
    </submittedName>
</protein>
<reference evidence="2" key="1">
    <citation type="submission" date="2019-10" db="EMBL/GenBank/DDBJ databases">
        <title>The sequence and de novo assembly of the wild yak genome.</title>
        <authorList>
            <person name="Liu Y."/>
        </authorList>
    </citation>
    <scope>NUCLEOTIDE SEQUENCE [LARGE SCALE GENOMIC DNA]</scope>
    <source>
        <strain evidence="2">WY2019</strain>
    </source>
</reference>
<name>A0A6B0R6Y7_9CETA</name>